<evidence type="ECO:0000313" key="1">
    <source>
        <dbReference type="EMBL" id="AYV84151.1"/>
    </source>
</evidence>
<name>A0A3G5AD19_9VIRU</name>
<dbReference type="EMBL" id="MK072400">
    <property type="protein sequence ID" value="AYV84151.1"/>
    <property type="molecule type" value="Genomic_DNA"/>
</dbReference>
<accession>A0A3G5AD19</accession>
<reference evidence="1" key="1">
    <citation type="submission" date="2018-10" db="EMBL/GenBank/DDBJ databases">
        <title>Hidden diversity of soil giant viruses.</title>
        <authorList>
            <person name="Schulz F."/>
            <person name="Alteio L."/>
            <person name="Goudeau D."/>
            <person name="Ryan E.M."/>
            <person name="Malmstrom R.R."/>
            <person name="Blanchard J."/>
            <person name="Woyke T."/>
        </authorList>
    </citation>
    <scope>NUCLEOTIDE SEQUENCE</scope>
    <source>
        <strain evidence="1">HYV1</strain>
    </source>
</reference>
<organism evidence="1">
    <name type="scientific">Hyperionvirus sp</name>
    <dbReference type="NCBI Taxonomy" id="2487770"/>
    <lineage>
        <taxon>Viruses</taxon>
        <taxon>Varidnaviria</taxon>
        <taxon>Bamfordvirae</taxon>
        <taxon>Nucleocytoviricota</taxon>
        <taxon>Megaviricetes</taxon>
        <taxon>Imitervirales</taxon>
        <taxon>Mimiviridae</taxon>
        <taxon>Klosneuvirinae</taxon>
    </lineage>
</organism>
<protein>
    <submittedName>
        <fullName evidence="1">Uncharacterized protein</fullName>
    </submittedName>
</protein>
<gene>
    <name evidence="1" type="ORF">Hyperionvirus18_27</name>
</gene>
<proteinExistence type="predicted"/>
<sequence>MQPVACLFGLLINLHSLPNLQICVGILQLFLKQVPHHPVGGGWLLIKIAESKRL</sequence>